<evidence type="ECO:0000313" key="1">
    <source>
        <dbReference type="EMBL" id="KAF8566903.1"/>
    </source>
</evidence>
<accession>A0A8T0DGE1</accession>
<gene>
    <name evidence="1" type="ORF">P879_10474</name>
</gene>
<evidence type="ECO:0000313" key="2">
    <source>
        <dbReference type="Proteomes" id="UP000699462"/>
    </source>
</evidence>
<sequence>PTQPPLGILFGVNRYDCFDALAAAYARSRTPAVTRGGNQPVCAIRTVVVRRHAAVLSAPFWFTFVTSIETPTLGERCPAVSPRYSKVGPRA</sequence>
<name>A0A8T0DGE1_9TREM</name>
<dbReference type="EMBL" id="JTDF01004458">
    <property type="protein sequence ID" value="KAF8566903.1"/>
    <property type="molecule type" value="Genomic_DNA"/>
</dbReference>
<dbReference type="Proteomes" id="UP000699462">
    <property type="component" value="Unassembled WGS sequence"/>
</dbReference>
<organism evidence="1 2">
    <name type="scientific">Paragonimus westermani</name>
    <dbReference type="NCBI Taxonomy" id="34504"/>
    <lineage>
        <taxon>Eukaryota</taxon>
        <taxon>Metazoa</taxon>
        <taxon>Spiralia</taxon>
        <taxon>Lophotrochozoa</taxon>
        <taxon>Platyhelminthes</taxon>
        <taxon>Trematoda</taxon>
        <taxon>Digenea</taxon>
        <taxon>Plagiorchiida</taxon>
        <taxon>Troglotremata</taxon>
        <taxon>Troglotrematidae</taxon>
        <taxon>Paragonimus</taxon>
    </lineage>
</organism>
<dbReference type="AlphaFoldDB" id="A0A8T0DGE1"/>
<protein>
    <submittedName>
        <fullName evidence="1">Uncharacterized protein</fullName>
    </submittedName>
</protein>
<reference evidence="1 2" key="1">
    <citation type="submission" date="2019-07" db="EMBL/GenBank/DDBJ databases">
        <title>Annotation for the trematode Paragonimus westermani.</title>
        <authorList>
            <person name="Choi Y.-J."/>
        </authorList>
    </citation>
    <scope>NUCLEOTIDE SEQUENCE [LARGE SCALE GENOMIC DNA]</scope>
    <source>
        <strain evidence="1">180907_Pwestermani</strain>
    </source>
</reference>
<feature type="non-terminal residue" evidence="1">
    <location>
        <position position="1"/>
    </location>
</feature>
<proteinExistence type="predicted"/>
<comment type="caution">
    <text evidence="1">The sequence shown here is derived from an EMBL/GenBank/DDBJ whole genome shotgun (WGS) entry which is preliminary data.</text>
</comment>
<keyword evidence="2" id="KW-1185">Reference proteome</keyword>